<accession>A0A1M5F5P2</accession>
<evidence type="ECO:0000313" key="3">
    <source>
        <dbReference type="Proteomes" id="UP000184480"/>
    </source>
</evidence>
<gene>
    <name evidence="2" type="ORF">SAMN05444362_11162</name>
</gene>
<reference evidence="3" key="1">
    <citation type="submission" date="2016-11" db="EMBL/GenBank/DDBJ databases">
        <authorList>
            <person name="Varghese N."/>
            <person name="Submissions S."/>
        </authorList>
    </citation>
    <scope>NUCLEOTIDE SEQUENCE [LARGE SCALE GENOMIC DNA]</scope>
    <source>
        <strain evidence="3">DSM 27370</strain>
    </source>
</reference>
<dbReference type="EMBL" id="FQUC01000011">
    <property type="protein sequence ID" value="SHF86904.1"/>
    <property type="molecule type" value="Genomic_DNA"/>
</dbReference>
<evidence type="ECO:0000256" key="1">
    <source>
        <dbReference type="SAM" id="SignalP"/>
    </source>
</evidence>
<feature type="chain" id="PRO_5009910057" description="Lipoprotein" evidence="1">
    <location>
        <begin position="21"/>
        <end position="178"/>
    </location>
</feature>
<name>A0A1M5F5P2_9BACT</name>
<dbReference type="OrthoDB" id="996425at2"/>
<organism evidence="2 3">
    <name type="scientific">Dysgonomonas macrotermitis</name>
    <dbReference type="NCBI Taxonomy" id="1346286"/>
    <lineage>
        <taxon>Bacteria</taxon>
        <taxon>Pseudomonadati</taxon>
        <taxon>Bacteroidota</taxon>
        <taxon>Bacteroidia</taxon>
        <taxon>Bacteroidales</taxon>
        <taxon>Dysgonomonadaceae</taxon>
        <taxon>Dysgonomonas</taxon>
    </lineage>
</organism>
<evidence type="ECO:0000313" key="2">
    <source>
        <dbReference type="EMBL" id="SHF86904.1"/>
    </source>
</evidence>
<dbReference type="PROSITE" id="PS51257">
    <property type="entry name" value="PROKAR_LIPOPROTEIN"/>
    <property type="match status" value="1"/>
</dbReference>
<dbReference type="RefSeq" id="WP_062179021.1">
    <property type="nucleotide sequence ID" value="NZ_BBXL01000006.1"/>
</dbReference>
<dbReference type="Proteomes" id="UP000184480">
    <property type="component" value="Unassembled WGS sequence"/>
</dbReference>
<protein>
    <recommendedName>
        <fullName evidence="4">Lipoprotein</fullName>
    </recommendedName>
</protein>
<dbReference type="AlphaFoldDB" id="A0A1M5F5P2"/>
<feature type="signal peptide" evidence="1">
    <location>
        <begin position="1"/>
        <end position="20"/>
    </location>
</feature>
<keyword evidence="1" id="KW-0732">Signal</keyword>
<dbReference type="STRING" id="1346286.SAMN05444362_11162"/>
<sequence length="178" mass="19674">MNFLRSTLILVLAVSFAACGGPKKETPQPVEDTAADSLKVAAGSYRNDALSYSITYPKDLLTMQESTDPAGEQVFAPAKGPARLRIYSDKRIDKKTGKELTFNEAFEQDAAETKGRQVIQRSLNPTNYIIAGVENDKVIFYQKTLMKNNSLVTAKLTYTKEEKKAFDAIIASMFGSFK</sequence>
<keyword evidence="3" id="KW-1185">Reference proteome</keyword>
<proteinExistence type="predicted"/>
<evidence type="ECO:0008006" key="4">
    <source>
        <dbReference type="Google" id="ProtNLM"/>
    </source>
</evidence>